<dbReference type="STRING" id="22663.A0A2I0HZQ5"/>
<reference evidence="1 2" key="1">
    <citation type="submission" date="2017-11" db="EMBL/GenBank/DDBJ databases">
        <title>De-novo sequencing of pomegranate (Punica granatum L.) genome.</title>
        <authorList>
            <person name="Akparov Z."/>
            <person name="Amiraslanov A."/>
            <person name="Hajiyeva S."/>
            <person name="Abbasov M."/>
            <person name="Kaur K."/>
            <person name="Hamwieh A."/>
            <person name="Solovyev V."/>
            <person name="Salamov A."/>
            <person name="Braich B."/>
            <person name="Kosarev P."/>
            <person name="Mahmoud A."/>
            <person name="Hajiyev E."/>
            <person name="Babayeva S."/>
            <person name="Izzatullayeva V."/>
            <person name="Mammadov A."/>
            <person name="Mammadov A."/>
            <person name="Sharifova S."/>
            <person name="Ojaghi J."/>
            <person name="Eynullazada K."/>
            <person name="Bayramov B."/>
            <person name="Abdulazimova A."/>
            <person name="Shahmuradov I."/>
        </authorList>
    </citation>
    <scope>NUCLEOTIDE SEQUENCE [LARGE SCALE GENOMIC DNA]</scope>
    <source>
        <strain evidence="2">cv. AG2017</strain>
        <tissue evidence="1">Leaf</tissue>
    </source>
</reference>
<dbReference type="AlphaFoldDB" id="A0A2I0HZQ5"/>
<evidence type="ECO:0000313" key="1">
    <source>
        <dbReference type="EMBL" id="PKI37199.1"/>
    </source>
</evidence>
<comment type="caution">
    <text evidence="1">The sequence shown here is derived from an EMBL/GenBank/DDBJ whole genome shotgun (WGS) entry which is preliminary data.</text>
</comment>
<name>A0A2I0HZQ5_PUNGR</name>
<proteinExistence type="predicted"/>
<dbReference type="Proteomes" id="UP000233551">
    <property type="component" value="Unassembled WGS sequence"/>
</dbReference>
<protein>
    <submittedName>
        <fullName evidence="1">Uncharacterized protein</fullName>
    </submittedName>
</protein>
<feature type="non-terminal residue" evidence="1">
    <location>
        <position position="420"/>
    </location>
</feature>
<accession>A0A2I0HZQ5</accession>
<keyword evidence="2" id="KW-1185">Reference proteome</keyword>
<evidence type="ECO:0000313" key="2">
    <source>
        <dbReference type="Proteomes" id="UP000233551"/>
    </source>
</evidence>
<dbReference type="EMBL" id="PGOL01004518">
    <property type="protein sequence ID" value="PKI37199.1"/>
    <property type="molecule type" value="Genomic_DNA"/>
</dbReference>
<sequence>MQSAGQHAPHLANPPCKTPRTLQVHWVGAFEPCCSFGMRPVHIANPSGTSRLLFSSGVRPLLVRPDYFSARGSVVHFVYVPTTFRLMSHPFRVRPDHFYTHGSSPSGTSRLLFSSGVRPLLVRPDYFSARGSVVHFVYVPTTFRLMSHPFRVRPDHFYTHGSSPSGTSRLLFSSGVRPLLVRPDYFSARGSVVHFVYVPTTFRLMSHPFRVRPDHFYTHGSSPSGTSRLLFSSGVRPLLVRPDYFSARGSVVHFVYVPTTFRLMSHPFRVRPDHFYTHVSSLSGTSRLLFCSGVHPLGVRPDYISAQGSVPFRYIPTTFLLRGPSPSGVRPLPVHPYYFSTKGSVPFGYVPTTFRLMSHPFRVRPDDFYAQGSSPSGTSRPLFCSGDRTLGVHPDYIFAQGSVPFRYIPTTFLLRGPSPS</sequence>
<organism evidence="1 2">
    <name type="scientific">Punica granatum</name>
    <name type="common">Pomegranate</name>
    <dbReference type="NCBI Taxonomy" id="22663"/>
    <lineage>
        <taxon>Eukaryota</taxon>
        <taxon>Viridiplantae</taxon>
        <taxon>Streptophyta</taxon>
        <taxon>Embryophyta</taxon>
        <taxon>Tracheophyta</taxon>
        <taxon>Spermatophyta</taxon>
        <taxon>Magnoliopsida</taxon>
        <taxon>eudicotyledons</taxon>
        <taxon>Gunneridae</taxon>
        <taxon>Pentapetalae</taxon>
        <taxon>rosids</taxon>
        <taxon>malvids</taxon>
        <taxon>Myrtales</taxon>
        <taxon>Lythraceae</taxon>
        <taxon>Punica</taxon>
    </lineage>
</organism>
<gene>
    <name evidence="1" type="ORF">CRG98_042410</name>
</gene>